<dbReference type="PANTHER" id="PTHR35334:SF5">
    <property type="entry name" value="INNER MEMBRANE TRANSPORT PROTEIN YHJV"/>
    <property type="match status" value="1"/>
</dbReference>
<feature type="transmembrane region" description="Helical" evidence="8">
    <location>
        <begin position="99"/>
        <end position="123"/>
    </location>
</feature>
<feature type="transmembrane region" description="Helical" evidence="8">
    <location>
        <begin position="26"/>
        <end position="46"/>
    </location>
</feature>
<comment type="caution">
    <text evidence="9">The sequence shown here is derived from an EMBL/GenBank/DDBJ whole genome shotgun (WGS) entry which is preliminary data.</text>
</comment>
<dbReference type="OrthoDB" id="1673656at2"/>
<evidence type="ECO:0000256" key="3">
    <source>
        <dbReference type="ARBA" id="ARBA00022475"/>
    </source>
</evidence>
<dbReference type="Pfam" id="PF03222">
    <property type="entry name" value="Trp_Tyr_perm"/>
    <property type="match status" value="1"/>
</dbReference>
<keyword evidence="5 8" id="KW-0812">Transmembrane</keyword>
<feature type="transmembrane region" description="Helical" evidence="8">
    <location>
        <begin position="211"/>
        <end position="235"/>
    </location>
</feature>
<dbReference type="Gene3D" id="1.20.1740.10">
    <property type="entry name" value="Amino acid/polyamine transporter I"/>
    <property type="match status" value="1"/>
</dbReference>
<sequence length="432" mass="47410">MKTTTGAFLNANDNVNSYPKLGAYDVGWIVLCIGMAIGSGIIFLPIQMGVKGFWVSITSLMIAYPAVYCMSKVYLQSLSATESCDDYANIVTQYLGKNWGAALGVAYFIMLLKGMLAYASAITKDSASYLQTYGVTHHSLGSSVWYISLLIGAMVLIASRGERLLFRISGPLIVVKLSIVVFLGVSMIPYWDIRHLGIINFPNALSFLRDLLLTLPFSMFSILFVQILNPMNVAFRKRESDRRIATFRALRASRYAYTVLVVCVIFFGFSFLLSITPAEARYALDNNISALALAAKVMSGDVVRILSTLLNVVAIFTAFFGIYLGFHDALKGIVVNAIDRVIVRSETFNKILPLCIAAGTIGLLVAWVVFGISAMSLMQITVPVFGVVSCLIPCCLIWRVPALKQLRTPSSVLVFLFGLLLVASPFFKLLEH</sequence>
<accession>A0A158E7U4</accession>
<evidence type="ECO:0000313" key="10">
    <source>
        <dbReference type="Proteomes" id="UP000071859"/>
    </source>
</evidence>
<keyword evidence="3" id="KW-1003">Cell membrane</keyword>
<dbReference type="PANTHER" id="PTHR35334">
    <property type="entry name" value="SERINE TRANSPORTER"/>
    <property type="match status" value="1"/>
</dbReference>
<evidence type="ECO:0000256" key="5">
    <source>
        <dbReference type="ARBA" id="ARBA00022692"/>
    </source>
</evidence>
<gene>
    <name evidence="9" type="primary">yhjV</name>
    <name evidence="9" type="ORF">AWB78_06471</name>
</gene>
<dbReference type="Proteomes" id="UP000071859">
    <property type="component" value="Unassembled WGS sequence"/>
</dbReference>
<feature type="transmembrane region" description="Helical" evidence="8">
    <location>
        <begin position="173"/>
        <end position="191"/>
    </location>
</feature>
<evidence type="ECO:0000313" key="9">
    <source>
        <dbReference type="EMBL" id="SAL02945.1"/>
    </source>
</evidence>
<keyword evidence="2" id="KW-0813">Transport</keyword>
<dbReference type="InterPro" id="IPR018227">
    <property type="entry name" value="Amino_acid_transport_2"/>
</dbReference>
<evidence type="ECO:0000256" key="4">
    <source>
        <dbReference type="ARBA" id="ARBA00022519"/>
    </source>
</evidence>
<protein>
    <submittedName>
        <fullName evidence="9">Inner membrane transport protein YhjV</fullName>
    </submittedName>
</protein>
<keyword evidence="10" id="KW-1185">Reference proteome</keyword>
<dbReference type="GO" id="GO:0003333">
    <property type="term" value="P:amino acid transmembrane transport"/>
    <property type="evidence" value="ECO:0007669"/>
    <property type="project" value="InterPro"/>
</dbReference>
<keyword evidence="4" id="KW-0997">Cell inner membrane</keyword>
<evidence type="ECO:0000256" key="8">
    <source>
        <dbReference type="SAM" id="Phobius"/>
    </source>
</evidence>
<evidence type="ECO:0000256" key="2">
    <source>
        <dbReference type="ARBA" id="ARBA00022448"/>
    </source>
</evidence>
<reference evidence="9" key="1">
    <citation type="submission" date="2016-01" db="EMBL/GenBank/DDBJ databases">
        <authorList>
            <person name="Peeters C."/>
        </authorList>
    </citation>
    <scope>NUCLEOTIDE SEQUENCE</scope>
    <source>
        <strain evidence="9">LMG 29321</strain>
    </source>
</reference>
<organism evidence="9 10">
    <name type="scientific">Caballeronia calidae</name>
    <dbReference type="NCBI Taxonomy" id="1777139"/>
    <lineage>
        <taxon>Bacteria</taxon>
        <taxon>Pseudomonadati</taxon>
        <taxon>Pseudomonadota</taxon>
        <taxon>Betaproteobacteria</taxon>
        <taxon>Burkholderiales</taxon>
        <taxon>Burkholderiaceae</taxon>
        <taxon>Caballeronia</taxon>
    </lineage>
</organism>
<feature type="transmembrane region" description="Helical" evidence="8">
    <location>
        <begin position="412"/>
        <end position="430"/>
    </location>
</feature>
<comment type="subcellular location">
    <subcellularLocation>
        <location evidence="1">Cell inner membrane</location>
        <topology evidence="1">Multi-pass membrane protein</topology>
    </subcellularLocation>
</comment>
<dbReference type="EMBL" id="FCOX02000051">
    <property type="protein sequence ID" value="SAL02945.1"/>
    <property type="molecule type" value="Genomic_DNA"/>
</dbReference>
<evidence type="ECO:0000256" key="6">
    <source>
        <dbReference type="ARBA" id="ARBA00022989"/>
    </source>
</evidence>
<keyword evidence="7 8" id="KW-0472">Membrane</keyword>
<feature type="transmembrane region" description="Helical" evidence="8">
    <location>
        <begin position="305"/>
        <end position="330"/>
    </location>
</feature>
<dbReference type="GO" id="GO:0005886">
    <property type="term" value="C:plasma membrane"/>
    <property type="evidence" value="ECO:0007669"/>
    <property type="project" value="UniProtKB-SubCell"/>
</dbReference>
<feature type="transmembrane region" description="Helical" evidence="8">
    <location>
        <begin position="143"/>
        <end position="161"/>
    </location>
</feature>
<dbReference type="RefSeq" id="WP_062610584.1">
    <property type="nucleotide sequence ID" value="NZ_FCOX02000051.1"/>
</dbReference>
<name>A0A158E7U4_9BURK</name>
<evidence type="ECO:0000256" key="7">
    <source>
        <dbReference type="ARBA" id="ARBA00023136"/>
    </source>
</evidence>
<feature type="transmembrane region" description="Helical" evidence="8">
    <location>
        <begin position="380"/>
        <end position="400"/>
    </location>
</feature>
<dbReference type="AlphaFoldDB" id="A0A158E7U4"/>
<evidence type="ECO:0000256" key="1">
    <source>
        <dbReference type="ARBA" id="ARBA00004429"/>
    </source>
</evidence>
<feature type="transmembrane region" description="Helical" evidence="8">
    <location>
        <begin position="255"/>
        <end position="275"/>
    </location>
</feature>
<proteinExistence type="predicted"/>
<keyword evidence="6 8" id="KW-1133">Transmembrane helix</keyword>
<feature type="transmembrane region" description="Helical" evidence="8">
    <location>
        <begin position="52"/>
        <end position="70"/>
    </location>
</feature>
<feature type="transmembrane region" description="Helical" evidence="8">
    <location>
        <begin position="351"/>
        <end position="374"/>
    </location>
</feature>